<evidence type="ECO:0000313" key="3">
    <source>
        <dbReference type="Proteomes" id="UP000289738"/>
    </source>
</evidence>
<keyword evidence="3" id="KW-1185">Reference proteome</keyword>
<name>A0A444YAP2_ARAHY</name>
<protein>
    <submittedName>
        <fullName evidence="2">Uncharacterized protein</fullName>
    </submittedName>
</protein>
<accession>A0A444YAP2</accession>
<gene>
    <name evidence="2" type="ORF">Ahy_B07g086853</name>
</gene>
<dbReference type="AlphaFoldDB" id="A0A444YAP2"/>
<dbReference type="Proteomes" id="UP000289738">
    <property type="component" value="Chromosome B07"/>
</dbReference>
<reference evidence="2 3" key="1">
    <citation type="submission" date="2019-01" db="EMBL/GenBank/DDBJ databases">
        <title>Sequencing of cultivated peanut Arachis hypogaea provides insights into genome evolution and oil improvement.</title>
        <authorList>
            <person name="Chen X."/>
        </authorList>
    </citation>
    <scope>NUCLEOTIDE SEQUENCE [LARGE SCALE GENOMIC DNA]</scope>
    <source>
        <strain evidence="3">cv. Fuhuasheng</strain>
        <tissue evidence="2">Leaves</tissue>
    </source>
</reference>
<proteinExistence type="predicted"/>
<dbReference type="EMBL" id="SDMP01000017">
    <property type="protein sequence ID" value="RYQ99004.1"/>
    <property type="molecule type" value="Genomic_DNA"/>
</dbReference>
<sequence length="77" mass="9110">MAEMQEYQAKRKGKSLLPHKDTMLSDVNELQSPPRVRIRGRPKNILGSNLEKRLQTQQRKRKSQLQARRWINDSVKL</sequence>
<evidence type="ECO:0000256" key="1">
    <source>
        <dbReference type="SAM" id="MobiDB-lite"/>
    </source>
</evidence>
<feature type="region of interest" description="Disordered" evidence="1">
    <location>
        <begin position="1"/>
        <end position="77"/>
    </location>
</feature>
<evidence type="ECO:0000313" key="2">
    <source>
        <dbReference type="EMBL" id="RYQ99004.1"/>
    </source>
</evidence>
<comment type="caution">
    <text evidence="2">The sequence shown here is derived from an EMBL/GenBank/DDBJ whole genome shotgun (WGS) entry which is preliminary data.</text>
</comment>
<organism evidence="2 3">
    <name type="scientific">Arachis hypogaea</name>
    <name type="common">Peanut</name>
    <dbReference type="NCBI Taxonomy" id="3818"/>
    <lineage>
        <taxon>Eukaryota</taxon>
        <taxon>Viridiplantae</taxon>
        <taxon>Streptophyta</taxon>
        <taxon>Embryophyta</taxon>
        <taxon>Tracheophyta</taxon>
        <taxon>Spermatophyta</taxon>
        <taxon>Magnoliopsida</taxon>
        <taxon>eudicotyledons</taxon>
        <taxon>Gunneridae</taxon>
        <taxon>Pentapetalae</taxon>
        <taxon>rosids</taxon>
        <taxon>fabids</taxon>
        <taxon>Fabales</taxon>
        <taxon>Fabaceae</taxon>
        <taxon>Papilionoideae</taxon>
        <taxon>50 kb inversion clade</taxon>
        <taxon>dalbergioids sensu lato</taxon>
        <taxon>Dalbergieae</taxon>
        <taxon>Pterocarpus clade</taxon>
        <taxon>Arachis</taxon>
    </lineage>
</organism>